<dbReference type="EMBL" id="ABEU02000018">
    <property type="status" value="NOT_ANNOTATED_CDS"/>
    <property type="molecule type" value="Genomic_DNA"/>
</dbReference>
<dbReference type="InterPro" id="IPR052607">
    <property type="entry name" value="CEP104-like"/>
</dbReference>
<dbReference type="Proteomes" id="UP000006727">
    <property type="component" value="Chromosome 18"/>
</dbReference>
<dbReference type="SUPFAM" id="SSF49785">
    <property type="entry name" value="Galactose-binding domain-like"/>
    <property type="match status" value="1"/>
</dbReference>
<dbReference type="InterPro" id="IPR008979">
    <property type="entry name" value="Galactose-bd-like_sf"/>
</dbReference>
<keyword evidence="4" id="KW-1185">Reference proteome</keyword>
<feature type="compositionally biased region" description="Basic and acidic residues" evidence="1">
    <location>
        <begin position="928"/>
        <end position="942"/>
    </location>
</feature>
<sequence>MSSDLKPGFVRQEVASECVYEDRSSNPASAKAIPFAVVSCSSQDEDFPVSELNNDALGRGWQSSRFCLFPQEIVLELQHPSRIINMQLLCHEFMIPSKVEIFVSMINPHVHSSDTVGQMKRLGYFSLDPNDRSNHQARELKSVYVDSSAATIRLLLHNCYTNKLNIFNQVGLMAVIITGEHLGGQQGEYFNQHEVTKSSLISTIQVARTKGMDTRVSAPSSKAVAFDFAEVDIASGARLRQLFQDKVAAVGNEDYDEAKRLKKLIEKLKELGKKLKQFERRKFAAVEVEDYDTAKLCKGPDVEGSHLKGARCIANHIRYAFHRLESGIATKLPDNLQERSSCEETKEIWMQTVKDLNNAVKLNRRLEDHENLASCDGILDFKPAYSSFKIQERDFEVISTSSVLSNEKPKEVIPEILPWYQDHSILNTSEISPPPTVSQDKYLPGVNVASSDMRQSVPTSAKLIASSMSSSTFCATNTTPPADLSANVLTHLQQELPVATSPSLLTSSLVSTSNFNEASFTPRLAPLKLHLATSPTGLLNSSNHEPATTTTTTGTQYQPEMPPHPSLLPTSPMQEESVLCACPSTTPRVSVDSNADHNSEGLFSSTPESQQYHEANTTLMVQEQTLPVHNGDVPSSVTATGNELVPEPLADNVKMEAGPLLSVMDFHHVECLFSKHWQLRDKALQFLIDEVSANKLLEEPGPSFRMMNKVLLRTLNDRVANVFNTSLQLLRAVITTYTSTVPHRDLHIASSGFTVILLEKLGDLNARTKEGSFETLMFLASRKEIGIMVLSGPLLKLPKNQANWRPVLGRLQLLQHAVPLYGIQPPNGTGFPSDALMNFVIQAFNNPNGEVRNQAIKVTTEVYRSIGPSVDKYLKGIKPLIKEILTSNFEKVVCEFKNEEGKDRSFTPDEPGKSQSAGPSSGGLRPMIQDHIEELESGDKGNKPTASASMSKEQSGQLEQKIEEPETPITSREFPLKGSPDYYHANSYTKETKWEHIQKNALLVEVNEDLTESEAAYDYHSVQTHSSDEVASPDTQIVYRNVEKLINVINSTLTQNAQNADNSSVDKDENVDSCLFCGKQDARFKEGDNLDLHFCEQCPMLASCSSCGQIVEISSLKDHYLFECVSGRRYVECQKCYLAIPELRLAAHHKSKDCKMSKQHKLLRCPLCYRTVHPSDKGWREHILQQPGCLRNPRTSIYAS</sequence>
<reference evidence="3" key="3">
    <citation type="submission" date="2020-12" db="UniProtKB">
        <authorList>
            <consortium name="EnsemblPlants"/>
        </authorList>
    </citation>
    <scope>IDENTIFICATION</scope>
</reference>
<dbReference type="Gramene" id="Pp3c18_6590V3.2">
    <property type="protein sequence ID" value="Pp3c18_6590V3.2"/>
    <property type="gene ID" value="Pp3c18_6590"/>
</dbReference>
<reference evidence="3 4" key="1">
    <citation type="journal article" date="2008" name="Science">
        <title>The Physcomitrella genome reveals evolutionary insights into the conquest of land by plants.</title>
        <authorList>
            <person name="Rensing S."/>
            <person name="Lang D."/>
            <person name="Zimmer A."/>
            <person name="Terry A."/>
            <person name="Salamov A."/>
            <person name="Shapiro H."/>
            <person name="Nishiyama T."/>
            <person name="Perroud P.-F."/>
            <person name="Lindquist E."/>
            <person name="Kamisugi Y."/>
            <person name="Tanahashi T."/>
            <person name="Sakakibara K."/>
            <person name="Fujita T."/>
            <person name="Oishi K."/>
            <person name="Shin-I T."/>
            <person name="Kuroki Y."/>
            <person name="Toyoda A."/>
            <person name="Suzuki Y."/>
            <person name="Hashimoto A."/>
            <person name="Yamaguchi K."/>
            <person name="Sugano A."/>
            <person name="Kohara Y."/>
            <person name="Fujiyama A."/>
            <person name="Anterola A."/>
            <person name="Aoki S."/>
            <person name="Ashton N."/>
            <person name="Barbazuk W.B."/>
            <person name="Barker E."/>
            <person name="Bennetzen J."/>
            <person name="Bezanilla M."/>
            <person name="Blankenship R."/>
            <person name="Cho S.H."/>
            <person name="Dutcher S."/>
            <person name="Estelle M."/>
            <person name="Fawcett J.A."/>
            <person name="Gundlach H."/>
            <person name="Hanada K."/>
            <person name="Heyl A."/>
            <person name="Hicks K.A."/>
            <person name="Hugh J."/>
            <person name="Lohr M."/>
            <person name="Mayer K."/>
            <person name="Melkozernov A."/>
            <person name="Murata T."/>
            <person name="Nelson D."/>
            <person name="Pils B."/>
            <person name="Prigge M."/>
            <person name="Reiss B."/>
            <person name="Renner T."/>
            <person name="Rombauts S."/>
            <person name="Rushton P."/>
            <person name="Sanderfoot A."/>
            <person name="Schween G."/>
            <person name="Shiu S.-H."/>
            <person name="Stueber K."/>
            <person name="Theodoulou F.L."/>
            <person name="Tu H."/>
            <person name="Van de Peer Y."/>
            <person name="Verrier P.J."/>
            <person name="Waters E."/>
            <person name="Wood A."/>
            <person name="Yang L."/>
            <person name="Cove D."/>
            <person name="Cuming A."/>
            <person name="Hasebe M."/>
            <person name="Lucas S."/>
            <person name="Mishler D.B."/>
            <person name="Reski R."/>
            <person name="Grigoriev I."/>
            <person name="Quatrano R.S."/>
            <person name="Boore J.L."/>
        </authorList>
    </citation>
    <scope>NUCLEOTIDE SEQUENCE [LARGE SCALE GENOMIC DNA]</scope>
    <source>
        <strain evidence="3 4">cv. Gransden 2004</strain>
    </source>
</reference>
<dbReference type="InterPro" id="IPR011989">
    <property type="entry name" value="ARM-like"/>
</dbReference>
<proteinExistence type="predicted"/>
<feature type="region of interest" description="Disordered" evidence="1">
    <location>
        <begin position="900"/>
        <end position="981"/>
    </location>
</feature>
<dbReference type="GO" id="GO:0005929">
    <property type="term" value="C:cilium"/>
    <property type="evidence" value="ECO:0000318"/>
    <property type="project" value="GO_Central"/>
</dbReference>
<dbReference type="EnsemblPlants" id="Pp3c18_6590V3.2">
    <property type="protein sequence ID" value="Pp3c18_6590V3.2"/>
    <property type="gene ID" value="Pp3c18_6590"/>
</dbReference>
<evidence type="ECO:0000313" key="3">
    <source>
        <dbReference type="EnsemblPlants" id="Pp3c18_6590V3.2"/>
    </source>
</evidence>
<reference evidence="3 4" key="2">
    <citation type="journal article" date="2018" name="Plant J.">
        <title>The Physcomitrella patens chromosome-scale assembly reveals moss genome structure and evolution.</title>
        <authorList>
            <person name="Lang D."/>
            <person name="Ullrich K.K."/>
            <person name="Murat F."/>
            <person name="Fuchs J."/>
            <person name="Jenkins J."/>
            <person name="Haas F.B."/>
            <person name="Piednoel M."/>
            <person name="Gundlach H."/>
            <person name="Van Bel M."/>
            <person name="Meyberg R."/>
            <person name="Vives C."/>
            <person name="Morata J."/>
            <person name="Symeonidi A."/>
            <person name="Hiss M."/>
            <person name="Muchero W."/>
            <person name="Kamisugi Y."/>
            <person name="Saleh O."/>
            <person name="Blanc G."/>
            <person name="Decker E.L."/>
            <person name="van Gessel N."/>
            <person name="Grimwood J."/>
            <person name="Hayes R.D."/>
            <person name="Graham S.W."/>
            <person name="Gunter L.E."/>
            <person name="McDaniel S.F."/>
            <person name="Hoernstein S.N.W."/>
            <person name="Larsson A."/>
            <person name="Li F.W."/>
            <person name="Perroud P.F."/>
            <person name="Phillips J."/>
            <person name="Ranjan P."/>
            <person name="Rokshar D.S."/>
            <person name="Rothfels C.J."/>
            <person name="Schneider L."/>
            <person name="Shu S."/>
            <person name="Stevenson D.W."/>
            <person name="Thummler F."/>
            <person name="Tillich M."/>
            <person name="Villarreal Aguilar J.C."/>
            <person name="Widiez T."/>
            <person name="Wong G.K."/>
            <person name="Wymore A."/>
            <person name="Zhang Y."/>
            <person name="Zimmer A.D."/>
            <person name="Quatrano R.S."/>
            <person name="Mayer K.F.X."/>
            <person name="Goodstein D."/>
            <person name="Casacuberta J.M."/>
            <person name="Vandepoele K."/>
            <person name="Reski R."/>
            <person name="Cuming A.C."/>
            <person name="Tuskan G.A."/>
            <person name="Maumus F."/>
            <person name="Salse J."/>
            <person name="Schmutz J."/>
            <person name="Rensing S.A."/>
        </authorList>
    </citation>
    <scope>NUCLEOTIDE SEQUENCE [LARGE SCALE GENOMIC DNA]</scope>
    <source>
        <strain evidence="3 4">cv. Gransden 2004</strain>
    </source>
</reference>
<protein>
    <recommendedName>
        <fullName evidence="2">TOG domain-containing protein</fullName>
    </recommendedName>
</protein>
<dbReference type="InParanoid" id="A0A7I4F9N7"/>
<feature type="compositionally biased region" description="Polar residues" evidence="1">
    <location>
        <begin position="944"/>
        <end position="958"/>
    </location>
</feature>
<feature type="compositionally biased region" description="Basic and acidic residues" evidence="1">
    <location>
        <begin position="900"/>
        <end position="912"/>
    </location>
</feature>
<feature type="compositionally biased region" description="Polar residues" evidence="1">
    <location>
        <begin position="537"/>
        <end position="547"/>
    </location>
</feature>
<dbReference type="Gene3D" id="2.60.120.260">
    <property type="entry name" value="Galactose-binding domain-like"/>
    <property type="match status" value="1"/>
</dbReference>
<dbReference type="SMART" id="SM01349">
    <property type="entry name" value="TOG"/>
    <property type="match status" value="1"/>
</dbReference>
<feature type="domain" description="TOG" evidence="2">
    <location>
        <begin position="648"/>
        <end position="898"/>
    </location>
</feature>
<evidence type="ECO:0000259" key="2">
    <source>
        <dbReference type="SMART" id="SM01349"/>
    </source>
</evidence>
<feature type="region of interest" description="Disordered" evidence="1">
    <location>
        <begin position="537"/>
        <end position="573"/>
    </location>
</feature>
<evidence type="ECO:0000256" key="1">
    <source>
        <dbReference type="SAM" id="MobiDB-lite"/>
    </source>
</evidence>
<dbReference type="InterPro" id="IPR034085">
    <property type="entry name" value="TOG"/>
</dbReference>
<dbReference type="Gene3D" id="1.25.10.10">
    <property type="entry name" value="Leucine-rich Repeat Variant"/>
    <property type="match status" value="1"/>
</dbReference>
<dbReference type="Pfam" id="PF21038">
    <property type="entry name" value="CEP104_N"/>
    <property type="match status" value="1"/>
</dbReference>
<dbReference type="AlphaFoldDB" id="A0A7I4F9N7"/>
<accession>A0A7I4F9N7</accession>
<dbReference type="SUPFAM" id="SSF48371">
    <property type="entry name" value="ARM repeat"/>
    <property type="match status" value="1"/>
</dbReference>
<dbReference type="PANTHER" id="PTHR13371">
    <property type="entry name" value="GLYCINE-, GLUTAMATE-, THIENYLCYCLOHEXYLPIPERIDINE-BINDING PROTEIN"/>
    <property type="match status" value="1"/>
</dbReference>
<dbReference type="InterPro" id="IPR048738">
    <property type="entry name" value="CEP104_Znf"/>
</dbReference>
<dbReference type="InterPro" id="IPR016024">
    <property type="entry name" value="ARM-type_fold"/>
</dbReference>
<dbReference type="Pfam" id="PF21040">
    <property type="entry name" value="CEP104-like_TOG"/>
    <property type="match status" value="1"/>
</dbReference>
<dbReference type="InterPro" id="IPR048739">
    <property type="entry name" value="CEP104_N"/>
</dbReference>
<organism evidence="3 4">
    <name type="scientific">Physcomitrium patens</name>
    <name type="common">Spreading-leaved earth moss</name>
    <name type="synonym">Physcomitrella patens</name>
    <dbReference type="NCBI Taxonomy" id="3218"/>
    <lineage>
        <taxon>Eukaryota</taxon>
        <taxon>Viridiplantae</taxon>
        <taxon>Streptophyta</taxon>
        <taxon>Embryophyta</taxon>
        <taxon>Bryophyta</taxon>
        <taxon>Bryophytina</taxon>
        <taxon>Bryopsida</taxon>
        <taxon>Funariidae</taxon>
        <taxon>Funariales</taxon>
        <taxon>Funariaceae</taxon>
        <taxon>Physcomitrium</taxon>
    </lineage>
</organism>
<name>A0A7I4F9N7_PHYPA</name>
<dbReference type="Pfam" id="PF21039">
    <property type="entry name" value="CEP104_ZnF"/>
    <property type="match status" value="1"/>
</dbReference>
<evidence type="ECO:0000313" key="4">
    <source>
        <dbReference type="Proteomes" id="UP000006727"/>
    </source>
</evidence>
<dbReference type="PANTHER" id="PTHR13371:SF0">
    <property type="entry name" value="CENTROSOMAL PROTEIN OF 104 KDA"/>
    <property type="match status" value="1"/>
</dbReference>